<feature type="non-terminal residue" evidence="1">
    <location>
        <position position="1"/>
    </location>
</feature>
<gene>
    <name evidence="1" type="ORF">JAAARDRAFT_100933</name>
</gene>
<dbReference type="Proteomes" id="UP000027265">
    <property type="component" value="Unassembled WGS sequence"/>
</dbReference>
<evidence type="ECO:0000313" key="2">
    <source>
        <dbReference type="Proteomes" id="UP000027265"/>
    </source>
</evidence>
<dbReference type="HOGENOM" id="CLU_189352_0_0_1"/>
<protein>
    <recommendedName>
        <fullName evidence="3">F-box domain-containing protein</fullName>
    </recommendedName>
</protein>
<dbReference type="InParanoid" id="A0A067P760"/>
<accession>A0A067P760</accession>
<dbReference type="AlphaFoldDB" id="A0A067P760"/>
<name>A0A067P760_9AGAM</name>
<dbReference type="EMBL" id="KL197777">
    <property type="protein sequence ID" value="KDQ49660.1"/>
    <property type="molecule type" value="Genomic_DNA"/>
</dbReference>
<keyword evidence="2" id="KW-1185">Reference proteome</keyword>
<evidence type="ECO:0000313" key="1">
    <source>
        <dbReference type="EMBL" id="KDQ49660.1"/>
    </source>
</evidence>
<feature type="non-terminal residue" evidence="1">
    <location>
        <position position="57"/>
    </location>
</feature>
<sequence length="57" mass="6552">DISGHNHLLSLALSCRSFSHHLIPSVLHYRTIRAHLADHQLWNHLIAHPTLCLNVRD</sequence>
<evidence type="ECO:0008006" key="3">
    <source>
        <dbReference type="Google" id="ProtNLM"/>
    </source>
</evidence>
<reference evidence="2" key="1">
    <citation type="journal article" date="2014" name="Proc. Natl. Acad. Sci. U.S.A.">
        <title>Extensive sampling of basidiomycete genomes demonstrates inadequacy of the white-rot/brown-rot paradigm for wood decay fungi.</title>
        <authorList>
            <person name="Riley R."/>
            <person name="Salamov A.A."/>
            <person name="Brown D.W."/>
            <person name="Nagy L.G."/>
            <person name="Floudas D."/>
            <person name="Held B.W."/>
            <person name="Levasseur A."/>
            <person name="Lombard V."/>
            <person name="Morin E."/>
            <person name="Otillar R."/>
            <person name="Lindquist E.A."/>
            <person name="Sun H."/>
            <person name="LaButti K.M."/>
            <person name="Schmutz J."/>
            <person name="Jabbour D."/>
            <person name="Luo H."/>
            <person name="Baker S.E."/>
            <person name="Pisabarro A.G."/>
            <person name="Walton J.D."/>
            <person name="Blanchette R.A."/>
            <person name="Henrissat B."/>
            <person name="Martin F."/>
            <person name="Cullen D."/>
            <person name="Hibbett D.S."/>
            <person name="Grigoriev I.V."/>
        </authorList>
    </citation>
    <scope>NUCLEOTIDE SEQUENCE [LARGE SCALE GENOMIC DNA]</scope>
    <source>
        <strain evidence="2">MUCL 33604</strain>
    </source>
</reference>
<dbReference type="OrthoDB" id="3270296at2759"/>
<organism evidence="1 2">
    <name type="scientific">Jaapia argillacea MUCL 33604</name>
    <dbReference type="NCBI Taxonomy" id="933084"/>
    <lineage>
        <taxon>Eukaryota</taxon>
        <taxon>Fungi</taxon>
        <taxon>Dikarya</taxon>
        <taxon>Basidiomycota</taxon>
        <taxon>Agaricomycotina</taxon>
        <taxon>Agaricomycetes</taxon>
        <taxon>Agaricomycetidae</taxon>
        <taxon>Jaapiales</taxon>
        <taxon>Jaapiaceae</taxon>
        <taxon>Jaapia</taxon>
    </lineage>
</organism>
<proteinExistence type="predicted"/>